<keyword evidence="5" id="KW-0521">NADP</keyword>
<feature type="domain" description="DHFR" evidence="7">
    <location>
        <begin position="14"/>
        <end position="199"/>
    </location>
</feature>
<dbReference type="GO" id="GO:0046452">
    <property type="term" value="P:dihydrofolate metabolic process"/>
    <property type="evidence" value="ECO:0007669"/>
    <property type="project" value="TreeGrafter"/>
</dbReference>
<dbReference type="InterPro" id="IPR001796">
    <property type="entry name" value="DHFR_dom"/>
</dbReference>
<comment type="caution">
    <text evidence="9">The sequence shown here is derived from an EMBL/GenBank/DDBJ whole genome shotgun (WGS) entry which is preliminary data.</text>
</comment>
<dbReference type="AlphaFoldDB" id="A0A4T0J822"/>
<evidence type="ECO:0000313" key="10">
    <source>
        <dbReference type="Proteomes" id="UP000306954"/>
    </source>
</evidence>
<dbReference type="GO" id="GO:0004146">
    <property type="term" value="F:dihydrofolate reductase activity"/>
    <property type="evidence" value="ECO:0007669"/>
    <property type="project" value="UniProtKB-EC"/>
</dbReference>
<dbReference type="PROSITE" id="PS51330">
    <property type="entry name" value="DHFR_2"/>
    <property type="match status" value="1"/>
</dbReference>
<keyword evidence="4" id="KW-0554">One-carbon metabolism</keyword>
<proteinExistence type="predicted"/>
<dbReference type="GO" id="GO:0046655">
    <property type="term" value="P:folic acid metabolic process"/>
    <property type="evidence" value="ECO:0007669"/>
    <property type="project" value="TreeGrafter"/>
</dbReference>
<dbReference type="PANTHER" id="PTHR48069:SF3">
    <property type="entry name" value="DIHYDROFOLATE REDUCTASE"/>
    <property type="match status" value="1"/>
</dbReference>
<evidence type="ECO:0000256" key="5">
    <source>
        <dbReference type="ARBA" id="ARBA00022857"/>
    </source>
</evidence>
<evidence type="ECO:0000259" key="7">
    <source>
        <dbReference type="PROSITE" id="PS51330"/>
    </source>
</evidence>
<evidence type="ECO:0000256" key="4">
    <source>
        <dbReference type="ARBA" id="ARBA00022563"/>
    </source>
</evidence>
<name>A0A4T0J822_WALIC</name>
<organism evidence="9 11">
    <name type="scientific">Wallemia ichthyophaga</name>
    <dbReference type="NCBI Taxonomy" id="245174"/>
    <lineage>
        <taxon>Eukaryota</taxon>
        <taxon>Fungi</taxon>
        <taxon>Dikarya</taxon>
        <taxon>Basidiomycota</taxon>
        <taxon>Wallemiomycotina</taxon>
        <taxon>Wallemiomycetes</taxon>
        <taxon>Wallemiales</taxon>
        <taxon>Wallemiaceae</taxon>
        <taxon>Wallemia</taxon>
    </lineage>
</organism>
<dbReference type="CDD" id="cd00209">
    <property type="entry name" value="DHFR"/>
    <property type="match status" value="1"/>
</dbReference>
<evidence type="ECO:0000313" key="9">
    <source>
        <dbReference type="EMBL" id="TIB35724.1"/>
    </source>
</evidence>
<accession>A0A4T0J822</accession>
<dbReference type="EMBL" id="SPOF01000064">
    <property type="protein sequence ID" value="TIB08194.1"/>
    <property type="molecule type" value="Genomic_DNA"/>
</dbReference>
<dbReference type="InterPro" id="IPR024072">
    <property type="entry name" value="DHFR-like_dom_sf"/>
</dbReference>
<dbReference type="Proteomes" id="UP000310689">
    <property type="component" value="Unassembled WGS sequence"/>
</dbReference>
<evidence type="ECO:0000313" key="11">
    <source>
        <dbReference type="Proteomes" id="UP000310689"/>
    </source>
</evidence>
<evidence type="ECO:0000256" key="2">
    <source>
        <dbReference type="ARBA" id="ARBA00012856"/>
    </source>
</evidence>
<dbReference type="GO" id="GO:0006730">
    <property type="term" value="P:one-carbon metabolic process"/>
    <property type="evidence" value="ECO:0007669"/>
    <property type="project" value="UniProtKB-KW"/>
</dbReference>
<dbReference type="InterPro" id="IPR012259">
    <property type="entry name" value="DHFR"/>
</dbReference>
<dbReference type="Pfam" id="PF00186">
    <property type="entry name" value="DHFR_1"/>
    <property type="match status" value="1"/>
</dbReference>
<sequence>MSSVTKAGMQRISNLNIIVAATNSNGIGVSSSNSLPWKLSNELKFFAKVTSTKPAKQDESNLILMGRKVWDSIPNKFKPLRNRLNVVLSRNHTLQIDDKVKLLSSVESALNLTSHSDSRVFCIGGAQIYNKMIPYASRLFITRIKQPSFEQADVKFSDFSDQEWRRCTHEDFEAYVGFEVQRGDIEENGVVYEFQMYERR</sequence>
<evidence type="ECO:0000313" key="8">
    <source>
        <dbReference type="EMBL" id="TIB08194.1"/>
    </source>
</evidence>
<dbReference type="GO" id="GO:0050661">
    <property type="term" value="F:NADP binding"/>
    <property type="evidence" value="ECO:0007669"/>
    <property type="project" value="InterPro"/>
</dbReference>
<dbReference type="SUPFAM" id="SSF53597">
    <property type="entry name" value="Dihydrofolate reductase-like"/>
    <property type="match status" value="1"/>
</dbReference>
<dbReference type="EC" id="1.5.1.3" evidence="2"/>
<dbReference type="Gene3D" id="3.40.430.10">
    <property type="entry name" value="Dihydrofolate Reductase, subunit A"/>
    <property type="match status" value="1"/>
</dbReference>
<reference evidence="10 11" key="1">
    <citation type="submission" date="2019-03" db="EMBL/GenBank/DDBJ databases">
        <title>Sequencing 23 genomes of Wallemia ichthyophaga.</title>
        <authorList>
            <person name="Gostincar C."/>
        </authorList>
    </citation>
    <scope>NUCLEOTIDE SEQUENCE [LARGE SCALE GENOMIC DNA]</scope>
    <source>
        <strain evidence="9 11">EXF-6200</strain>
        <strain evidence="8 10">EXF-8621</strain>
    </source>
</reference>
<keyword evidence="6" id="KW-0560">Oxidoreductase</keyword>
<evidence type="ECO:0000256" key="1">
    <source>
        <dbReference type="ARBA" id="ARBA00004903"/>
    </source>
</evidence>
<dbReference type="GO" id="GO:0005739">
    <property type="term" value="C:mitochondrion"/>
    <property type="evidence" value="ECO:0007669"/>
    <property type="project" value="TreeGrafter"/>
</dbReference>
<evidence type="ECO:0000256" key="3">
    <source>
        <dbReference type="ARBA" id="ARBA00018886"/>
    </source>
</evidence>
<dbReference type="Proteomes" id="UP000306954">
    <property type="component" value="Unassembled WGS sequence"/>
</dbReference>
<dbReference type="GO" id="GO:0046654">
    <property type="term" value="P:tetrahydrofolate biosynthetic process"/>
    <property type="evidence" value="ECO:0007669"/>
    <property type="project" value="InterPro"/>
</dbReference>
<comment type="pathway">
    <text evidence="1">Cofactor biosynthesis; tetrahydrofolate biosynthesis; 5,6,7,8-tetrahydrofolate from 7,8-dihydrofolate: step 1/1.</text>
</comment>
<evidence type="ECO:0000256" key="6">
    <source>
        <dbReference type="ARBA" id="ARBA00023002"/>
    </source>
</evidence>
<dbReference type="EMBL" id="SPOI01000142">
    <property type="protein sequence ID" value="TIB35724.1"/>
    <property type="molecule type" value="Genomic_DNA"/>
</dbReference>
<dbReference type="PANTHER" id="PTHR48069">
    <property type="entry name" value="DIHYDROFOLATE REDUCTASE"/>
    <property type="match status" value="1"/>
</dbReference>
<gene>
    <name evidence="9" type="ORF">E3P86_02627</name>
    <name evidence="8" type="ORF">E3P90_03774</name>
</gene>
<dbReference type="PRINTS" id="PR00070">
    <property type="entry name" value="DHFR"/>
</dbReference>
<protein>
    <recommendedName>
        <fullName evidence="3">Dihydrofolate reductase</fullName>
        <ecNumber evidence="2">1.5.1.3</ecNumber>
    </recommendedName>
</protein>